<proteinExistence type="predicted"/>
<dbReference type="InterPro" id="IPR006115">
    <property type="entry name" value="6PGDH_NADP-bd"/>
</dbReference>
<dbReference type="SUPFAM" id="SSF51735">
    <property type="entry name" value="NAD(P)-binding Rossmann-fold domains"/>
    <property type="match status" value="1"/>
</dbReference>
<dbReference type="Proteomes" id="UP000317318">
    <property type="component" value="Chromosome"/>
</dbReference>
<dbReference type="InterPro" id="IPR029154">
    <property type="entry name" value="HIBADH-like_NADP-bd"/>
</dbReference>
<keyword evidence="1 6" id="KW-0560">Oxidoreductase</keyword>
<gene>
    <name evidence="6" type="primary">garR</name>
    <name evidence="6" type="ORF">Pan189_16570</name>
</gene>
<dbReference type="InterPro" id="IPR008927">
    <property type="entry name" value="6-PGluconate_DH-like_C_sf"/>
</dbReference>
<dbReference type="GO" id="GO:0050661">
    <property type="term" value="F:NADP binding"/>
    <property type="evidence" value="ECO:0007669"/>
    <property type="project" value="InterPro"/>
</dbReference>
<evidence type="ECO:0000313" key="6">
    <source>
        <dbReference type="EMBL" id="QDT37284.1"/>
    </source>
</evidence>
<evidence type="ECO:0000256" key="2">
    <source>
        <dbReference type="ARBA" id="ARBA00023027"/>
    </source>
</evidence>
<feature type="domain" description="6-phosphogluconate dehydrogenase NADP-binding" evidence="4">
    <location>
        <begin position="36"/>
        <end position="192"/>
    </location>
</feature>
<dbReference type="AlphaFoldDB" id="A0A517R0C7"/>
<sequence>MPDRRVISSRRNPSNFLKHMETDRESNTSFSPGHTKVGWVGTGVMGSSMAGHLIDAGYSLTVFNRTKSKADSLVERGATYADTPADVAADADVIFTIVGYPEDVRGVYLSESGILEAAKSGATVVDMTTSDPSLATEIHEAAAKKQIASIDAPVSGGDVGAKNGMLSIMVGGEAQAVEKVMPLLECFGKTIVRQGGPGAGQHTKMVNQTLIATNMIGVCEALLYARKAGLDLETVLKSVSGGAAGSWSLSNLAPRIIAGDFAPGFYVEHFLKDMGIALAEARRMNLALPGLSLAEQLYRAVAAQGHARSGTQALELALAELSAVEWPVTKS</sequence>
<dbReference type="Gene3D" id="1.10.1040.10">
    <property type="entry name" value="N-(1-d-carboxylethyl)-l-norvaline Dehydrogenase, domain 2"/>
    <property type="match status" value="1"/>
</dbReference>
<feature type="active site" evidence="3">
    <location>
        <position position="204"/>
    </location>
</feature>
<protein>
    <submittedName>
        <fullName evidence="6">2-hydroxy-3-oxopropionate reductase</fullName>
        <ecNumber evidence="6">1.1.1.60</ecNumber>
    </submittedName>
</protein>
<organism evidence="6 7">
    <name type="scientific">Stratiformator vulcanicus</name>
    <dbReference type="NCBI Taxonomy" id="2527980"/>
    <lineage>
        <taxon>Bacteria</taxon>
        <taxon>Pseudomonadati</taxon>
        <taxon>Planctomycetota</taxon>
        <taxon>Planctomycetia</taxon>
        <taxon>Planctomycetales</taxon>
        <taxon>Planctomycetaceae</taxon>
        <taxon>Stratiformator</taxon>
    </lineage>
</organism>
<name>A0A517R0C7_9PLAN</name>
<dbReference type="EMBL" id="CP036268">
    <property type="protein sequence ID" value="QDT37284.1"/>
    <property type="molecule type" value="Genomic_DNA"/>
</dbReference>
<dbReference type="PANTHER" id="PTHR43060:SF15">
    <property type="entry name" value="3-HYDROXYISOBUTYRATE DEHYDROGENASE-LIKE 1, MITOCHONDRIAL-RELATED"/>
    <property type="match status" value="1"/>
</dbReference>
<dbReference type="GO" id="GO:0051287">
    <property type="term" value="F:NAD binding"/>
    <property type="evidence" value="ECO:0007669"/>
    <property type="project" value="InterPro"/>
</dbReference>
<dbReference type="InterPro" id="IPR013328">
    <property type="entry name" value="6PGD_dom2"/>
</dbReference>
<accession>A0A517R0C7</accession>
<dbReference type="Pfam" id="PF03446">
    <property type="entry name" value="NAD_binding_2"/>
    <property type="match status" value="1"/>
</dbReference>
<keyword evidence="7" id="KW-1185">Reference proteome</keyword>
<dbReference type="Gene3D" id="3.40.50.720">
    <property type="entry name" value="NAD(P)-binding Rossmann-like Domain"/>
    <property type="match status" value="1"/>
</dbReference>
<feature type="domain" description="3-hydroxyisobutyrate dehydrogenase-like NAD-binding" evidence="5">
    <location>
        <begin position="198"/>
        <end position="313"/>
    </location>
</feature>
<dbReference type="SUPFAM" id="SSF48179">
    <property type="entry name" value="6-phosphogluconate dehydrogenase C-terminal domain-like"/>
    <property type="match status" value="1"/>
</dbReference>
<dbReference type="Pfam" id="PF14833">
    <property type="entry name" value="NAD_binding_11"/>
    <property type="match status" value="1"/>
</dbReference>
<dbReference type="InterPro" id="IPR036291">
    <property type="entry name" value="NAD(P)-bd_dom_sf"/>
</dbReference>
<dbReference type="PANTHER" id="PTHR43060">
    <property type="entry name" value="3-HYDROXYISOBUTYRATE DEHYDROGENASE-LIKE 1, MITOCHONDRIAL-RELATED"/>
    <property type="match status" value="1"/>
</dbReference>
<evidence type="ECO:0000313" key="7">
    <source>
        <dbReference type="Proteomes" id="UP000317318"/>
    </source>
</evidence>
<evidence type="ECO:0000259" key="5">
    <source>
        <dbReference type="Pfam" id="PF14833"/>
    </source>
</evidence>
<evidence type="ECO:0000256" key="1">
    <source>
        <dbReference type="ARBA" id="ARBA00023002"/>
    </source>
</evidence>
<dbReference type="KEGG" id="svp:Pan189_16570"/>
<dbReference type="EC" id="1.1.1.60" evidence="6"/>
<reference evidence="6 7" key="1">
    <citation type="submission" date="2019-02" db="EMBL/GenBank/DDBJ databases">
        <title>Deep-cultivation of Planctomycetes and their phenomic and genomic characterization uncovers novel biology.</title>
        <authorList>
            <person name="Wiegand S."/>
            <person name="Jogler M."/>
            <person name="Boedeker C."/>
            <person name="Pinto D."/>
            <person name="Vollmers J."/>
            <person name="Rivas-Marin E."/>
            <person name="Kohn T."/>
            <person name="Peeters S.H."/>
            <person name="Heuer A."/>
            <person name="Rast P."/>
            <person name="Oberbeckmann S."/>
            <person name="Bunk B."/>
            <person name="Jeske O."/>
            <person name="Meyerdierks A."/>
            <person name="Storesund J.E."/>
            <person name="Kallscheuer N."/>
            <person name="Luecker S."/>
            <person name="Lage O.M."/>
            <person name="Pohl T."/>
            <person name="Merkel B.J."/>
            <person name="Hornburger P."/>
            <person name="Mueller R.-W."/>
            <person name="Bruemmer F."/>
            <person name="Labrenz M."/>
            <person name="Spormann A.M."/>
            <person name="Op den Camp H."/>
            <person name="Overmann J."/>
            <person name="Amann R."/>
            <person name="Jetten M.S.M."/>
            <person name="Mascher T."/>
            <person name="Medema M.H."/>
            <person name="Devos D.P."/>
            <person name="Kaster A.-K."/>
            <person name="Ovreas L."/>
            <person name="Rohde M."/>
            <person name="Galperin M.Y."/>
            <person name="Jogler C."/>
        </authorList>
    </citation>
    <scope>NUCLEOTIDE SEQUENCE [LARGE SCALE GENOMIC DNA]</scope>
    <source>
        <strain evidence="6 7">Pan189</strain>
    </source>
</reference>
<dbReference type="GO" id="GO:0008679">
    <property type="term" value="F:2-hydroxy-3-oxopropionate reductase activity"/>
    <property type="evidence" value="ECO:0007669"/>
    <property type="project" value="UniProtKB-EC"/>
</dbReference>
<evidence type="ECO:0000256" key="3">
    <source>
        <dbReference type="PIRSR" id="PIRSR000103-1"/>
    </source>
</evidence>
<dbReference type="PIRSF" id="PIRSF000103">
    <property type="entry name" value="HIBADH"/>
    <property type="match status" value="1"/>
</dbReference>
<evidence type="ECO:0000259" key="4">
    <source>
        <dbReference type="Pfam" id="PF03446"/>
    </source>
</evidence>
<keyword evidence="2" id="KW-0520">NAD</keyword>
<dbReference type="InterPro" id="IPR015815">
    <property type="entry name" value="HIBADH-related"/>
</dbReference>